<dbReference type="EMBL" id="CP010537">
    <property type="protein sequence ID" value="AJG22237.1"/>
    <property type="molecule type" value="Genomic_DNA"/>
</dbReference>
<keyword evidence="1" id="KW-0732">Signal</keyword>
<dbReference type="InterPro" id="IPR014121">
    <property type="entry name" value="TraN_Ftype"/>
</dbReference>
<sequence>MICLLRGLIGILLSVMFVQAWAGDCRKTAEYCVDSGTKYVSGYAVHRDCWRYESQFTCEVSSPANYCSAIAAVPGCFQVDSQCARIGSSGACIRYTDTYRCGQSVAPPAGVVQLENTYTVTTDTTDRSQCESLDGNKSCQRAETVCVEPGGTRVIDGLPVTKDCWRWEERYACITQDYKNYCEPLKNKADCKEVARTCTSQAWDGSCNAYQVDYNCDAKVAAPLPEQVVHLDSSYTITNDLIDRSQCEQYANNRNCTFAGQRCTEPAGTRNINGLDVTKDCWAWTDDYVCADTTLKSDCDELKQNKACALRNSTCLDTLPAGQCGLQEHLYTCVTRAEQTTDRQICGDLICVGGRCETRIPAADGDFGRVISGLEAQRQVGMYLDPATLKIFGGEKSSCTKKIGGMVDCCKATTKGGNSSNSMINQAAQAGVKYIAGEAVQTLGSAYLFDALSSTGMGTNALNFFGITKGYSFGDTPFSFYGVSWSPMTGFAFDPYSLAAQVAIQMVTQYMQCKEGDNLLAMRKGQGLCTRVGSYCGSKQLGVCLEKKEGYCCFNSKLSRIINEQGRPQLGKGWGDPANPDCSGFLIDEFTQLDFGTMNLEEFYQDVIPKDQDKGAIVDRMKKRTRSAVQRSSANP</sequence>
<organism evidence="2 3">
    <name type="scientific">Cupriavidus basilensis</name>
    <dbReference type="NCBI Taxonomy" id="68895"/>
    <lineage>
        <taxon>Bacteria</taxon>
        <taxon>Pseudomonadati</taxon>
        <taxon>Pseudomonadota</taxon>
        <taxon>Betaproteobacteria</taxon>
        <taxon>Burkholderiales</taxon>
        <taxon>Burkholderiaceae</taxon>
        <taxon>Cupriavidus</taxon>
    </lineage>
</organism>
<feature type="signal peptide" evidence="1">
    <location>
        <begin position="1"/>
        <end position="22"/>
    </location>
</feature>
<dbReference type="KEGG" id="cbw:RR42_s0646"/>
<evidence type="ECO:0000313" key="3">
    <source>
        <dbReference type="Proteomes" id="UP000031843"/>
    </source>
</evidence>
<dbReference type="Pfam" id="PF06986">
    <property type="entry name" value="F_T4SS_TraN"/>
    <property type="match status" value="4"/>
</dbReference>
<name>A0A0C4Y9T5_9BURK</name>
<accession>A0A0C4Y9T5</accession>
<dbReference type="Proteomes" id="UP000031843">
    <property type="component" value="Chromosome secondary"/>
</dbReference>
<dbReference type="STRING" id="68895.RR42_s0646"/>
<feature type="chain" id="PRO_5002185536" evidence="1">
    <location>
        <begin position="23"/>
        <end position="636"/>
    </location>
</feature>
<evidence type="ECO:0000256" key="1">
    <source>
        <dbReference type="SAM" id="SignalP"/>
    </source>
</evidence>
<keyword evidence="3" id="KW-1185">Reference proteome</keyword>
<evidence type="ECO:0000313" key="2">
    <source>
        <dbReference type="EMBL" id="AJG22237.1"/>
    </source>
</evidence>
<gene>
    <name evidence="2" type="ORF">RR42_s0646</name>
</gene>
<dbReference type="AlphaFoldDB" id="A0A0C4Y9T5"/>
<dbReference type="OrthoDB" id="5297981at2"/>
<reference evidence="2 3" key="1">
    <citation type="journal article" date="2015" name="Genome Announc.">
        <title>Complete Genome Sequence of Cupriavidus basilensis 4G11, Isolated from the Oak Ridge Field Research Center Site.</title>
        <authorList>
            <person name="Ray J."/>
            <person name="Waters R.J."/>
            <person name="Skerker J.M."/>
            <person name="Kuehl J.V."/>
            <person name="Price M.N."/>
            <person name="Huang J."/>
            <person name="Chakraborty R."/>
            <person name="Arkin A.P."/>
            <person name="Deutschbauer A."/>
        </authorList>
    </citation>
    <scope>NUCLEOTIDE SEQUENCE [LARGE SCALE GENOMIC DNA]</scope>
    <source>
        <strain evidence="2">4G11</strain>
    </source>
</reference>
<protein>
    <submittedName>
        <fullName evidence="2">IncF plasmid conjugative transfer protein TraN</fullName>
    </submittedName>
</protein>
<proteinExistence type="predicted"/>
<dbReference type="RefSeq" id="WP_043353608.1">
    <property type="nucleotide sequence ID" value="NZ_CP010537.1"/>
</dbReference>